<evidence type="ECO:0000313" key="3">
    <source>
        <dbReference type="Proteomes" id="UP000824782"/>
    </source>
</evidence>
<dbReference type="GO" id="GO:0006516">
    <property type="term" value="P:glycoprotein catabolic process"/>
    <property type="evidence" value="ECO:0007669"/>
    <property type="project" value="TreeGrafter"/>
</dbReference>
<dbReference type="Gene3D" id="3.20.20.80">
    <property type="entry name" value="Glycosidases"/>
    <property type="match status" value="1"/>
</dbReference>
<dbReference type="Proteomes" id="UP000824782">
    <property type="component" value="Unassembled WGS sequence"/>
</dbReference>
<dbReference type="InterPro" id="IPR050887">
    <property type="entry name" value="Beta-mannosidase_GH2"/>
</dbReference>
<proteinExistence type="predicted"/>
<comment type="caution">
    <text evidence="2">The sequence shown here is derived from an EMBL/GenBank/DDBJ whole genome shotgun (WGS) entry which is preliminary data.</text>
</comment>
<name>A0AAV6YL38_ENGPU</name>
<dbReference type="InterPro" id="IPR017853">
    <property type="entry name" value="GH"/>
</dbReference>
<dbReference type="SUPFAM" id="SSF51445">
    <property type="entry name" value="(Trans)glycosidases"/>
    <property type="match status" value="1"/>
</dbReference>
<evidence type="ECO:0000256" key="1">
    <source>
        <dbReference type="ARBA" id="ARBA00023295"/>
    </source>
</evidence>
<evidence type="ECO:0008006" key="4">
    <source>
        <dbReference type="Google" id="ProtNLM"/>
    </source>
</evidence>
<keyword evidence="1" id="KW-0378">Hydrolase</keyword>
<dbReference type="GO" id="GO:0004567">
    <property type="term" value="F:beta-mannosidase activity"/>
    <property type="evidence" value="ECO:0007669"/>
    <property type="project" value="TreeGrafter"/>
</dbReference>
<protein>
    <recommendedName>
        <fullName evidence="4">Beta-mannosidase</fullName>
    </recommendedName>
</protein>
<sequence length="124" mass="14300">IYFRTVELVEEPIDGSPGLSFYININGIPIFLKGSNWIPADSFQDRVTPDKLHNLLQSAVAANMNTLRVWGGGIYESDEFYNICDDLGIMVWQDFMFACSLYPTDDWFLDTVKEELIQQVHFHM</sequence>
<accession>A0AAV6YL38</accession>
<dbReference type="PANTHER" id="PTHR43730">
    <property type="entry name" value="BETA-MANNOSIDASE"/>
    <property type="match status" value="1"/>
</dbReference>
<keyword evidence="3" id="KW-1185">Reference proteome</keyword>
<keyword evidence="1" id="KW-0326">Glycosidase</keyword>
<reference evidence="2" key="1">
    <citation type="thesis" date="2020" institute="ProQuest LLC" country="789 East Eisenhower Parkway, Ann Arbor, MI, USA">
        <title>Comparative Genomics and Chromosome Evolution.</title>
        <authorList>
            <person name="Mudd A.B."/>
        </authorList>
    </citation>
    <scope>NUCLEOTIDE SEQUENCE</scope>
    <source>
        <strain evidence="2">237g6f4</strain>
        <tissue evidence="2">Blood</tissue>
    </source>
</reference>
<dbReference type="PANTHER" id="PTHR43730:SF1">
    <property type="entry name" value="BETA-MANNOSIDASE"/>
    <property type="match status" value="1"/>
</dbReference>
<feature type="non-terminal residue" evidence="2">
    <location>
        <position position="1"/>
    </location>
</feature>
<organism evidence="2 3">
    <name type="scientific">Engystomops pustulosus</name>
    <name type="common">Tungara frog</name>
    <name type="synonym">Physalaemus pustulosus</name>
    <dbReference type="NCBI Taxonomy" id="76066"/>
    <lineage>
        <taxon>Eukaryota</taxon>
        <taxon>Metazoa</taxon>
        <taxon>Chordata</taxon>
        <taxon>Craniata</taxon>
        <taxon>Vertebrata</taxon>
        <taxon>Euteleostomi</taxon>
        <taxon>Amphibia</taxon>
        <taxon>Batrachia</taxon>
        <taxon>Anura</taxon>
        <taxon>Neobatrachia</taxon>
        <taxon>Hyloidea</taxon>
        <taxon>Leptodactylidae</taxon>
        <taxon>Leiuperinae</taxon>
        <taxon>Engystomops</taxon>
    </lineage>
</organism>
<gene>
    <name evidence="2" type="ORF">GDO81_024126</name>
</gene>
<dbReference type="EMBL" id="WNYA01027970">
    <property type="protein sequence ID" value="KAG8537661.1"/>
    <property type="molecule type" value="Genomic_DNA"/>
</dbReference>
<dbReference type="AlphaFoldDB" id="A0AAV6YL38"/>
<evidence type="ECO:0000313" key="2">
    <source>
        <dbReference type="EMBL" id="KAG8537661.1"/>
    </source>
</evidence>